<protein>
    <submittedName>
        <fullName evidence="1">Uncharacterized protein</fullName>
    </submittedName>
</protein>
<organism evidence="1 2">
    <name type="scientific">Ancylostoma duodenale</name>
    <dbReference type="NCBI Taxonomy" id="51022"/>
    <lineage>
        <taxon>Eukaryota</taxon>
        <taxon>Metazoa</taxon>
        <taxon>Ecdysozoa</taxon>
        <taxon>Nematoda</taxon>
        <taxon>Chromadorea</taxon>
        <taxon>Rhabditida</taxon>
        <taxon>Rhabditina</taxon>
        <taxon>Rhabditomorpha</taxon>
        <taxon>Strongyloidea</taxon>
        <taxon>Ancylostomatidae</taxon>
        <taxon>Ancylostomatinae</taxon>
        <taxon>Ancylostoma</taxon>
    </lineage>
</organism>
<dbReference type="Proteomes" id="UP000054047">
    <property type="component" value="Unassembled WGS sequence"/>
</dbReference>
<evidence type="ECO:0000313" key="2">
    <source>
        <dbReference type="Proteomes" id="UP000054047"/>
    </source>
</evidence>
<gene>
    <name evidence="1" type="ORF">ANCDUO_16320</name>
</gene>
<sequence length="64" mass="7477">MLTIDAIFRNFTRMGGLQPVNYDQDATYIQNMKIDADIVIIEAIEMLTFRSPFDKKWGFSLESR</sequence>
<proteinExistence type="predicted"/>
<reference evidence="1 2" key="1">
    <citation type="submission" date="2013-12" db="EMBL/GenBank/DDBJ databases">
        <title>Draft genome of the parsitic nematode Ancylostoma duodenale.</title>
        <authorList>
            <person name="Mitreva M."/>
        </authorList>
    </citation>
    <scope>NUCLEOTIDE SEQUENCE [LARGE SCALE GENOMIC DNA]</scope>
    <source>
        <strain evidence="1 2">Zhejiang</strain>
    </source>
</reference>
<dbReference type="EMBL" id="KN740940">
    <property type="protein sequence ID" value="KIH53547.1"/>
    <property type="molecule type" value="Genomic_DNA"/>
</dbReference>
<keyword evidence="2" id="KW-1185">Reference proteome</keyword>
<evidence type="ECO:0000313" key="1">
    <source>
        <dbReference type="EMBL" id="KIH53547.1"/>
    </source>
</evidence>
<dbReference type="OrthoDB" id="5865932at2759"/>
<dbReference type="AlphaFoldDB" id="A0A0C2CUP5"/>
<name>A0A0C2CUP5_9BILA</name>
<accession>A0A0C2CUP5</accession>